<accession>A0A1A8MSG2</accession>
<organism evidence="2">
    <name type="scientific">Nothobranchius pienaari</name>
    <dbReference type="NCBI Taxonomy" id="704102"/>
    <lineage>
        <taxon>Eukaryota</taxon>
        <taxon>Metazoa</taxon>
        <taxon>Chordata</taxon>
        <taxon>Craniata</taxon>
        <taxon>Vertebrata</taxon>
        <taxon>Euteleostomi</taxon>
        <taxon>Actinopterygii</taxon>
        <taxon>Neopterygii</taxon>
        <taxon>Teleostei</taxon>
        <taxon>Neoteleostei</taxon>
        <taxon>Acanthomorphata</taxon>
        <taxon>Ovalentaria</taxon>
        <taxon>Atherinomorphae</taxon>
        <taxon>Cyprinodontiformes</taxon>
        <taxon>Nothobranchiidae</taxon>
        <taxon>Nothobranchius</taxon>
    </lineage>
</organism>
<protein>
    <submittedName>
        <fullName evidence="2">Myocardin</fullName>
    </submittedName>
</protein>
<feature type="compositionally biased region" description="Polar residues" evidence="1">
    <location>
        <begin position="1"/>
        <end position="13"/>
    </location>
</feature>
<reference evidence="2" key="1">
    <citation type="submission" date="2016-05" db="EMBL/GenBank/DDBJ databases">
        <authorList>
            <person name="Lavstsen T."/>
            <person name="Jespersen J.S."/>
        </authorList>
    </citation>
    <scope>NUCLEOTIDE SEQUENCE</scope>
    <source>
        <tissue evidence="2">Brain</tissue>
    </source>
</reference>
<dbReference type="EMBL" id="HAEF01018357">
    <property type="protein sequence ID" value="SBR59516.1"/>
    <property type="molecule type" value="Transcribed_RNA"/>
</dbReference>
<evidence type="ECO:0000313" key="2">
    <source>
        <dbReference type="EMBL" id="SBR59516.1"/>
    </source>
</evidence>
<feature type="non-terminal residue" evidence="2">
    <location>
        <position position="58"/>
    </location>
</feature>
<evidence type="ECO:0000256" key="1">
    <source>
        <dbReference type="SAM" id="MobiDB-lite"/>
    </source>
</evidence>
<sequence length="58" mass="6825">KQPSSTTRWGSSRQSRHTHTPTPAHPHTNTHPHTQHIYQVVFLWLHCDFLVNILFGER</sequence>
<proteinExistence type="predicted"/>
<reference evidence="2" key="2">
    <citation type="submission" date="2016-06" db="EMBL/GenBank/DDBJ databases">
        <title>The genome of a short-lived fish provides insights into sex chromosome evolution and the genetic control of aging.</title>
        <authorList>
            <person name="Reichwald K."/>
            <person name="Felder M."/>
            <person name="Petzold A."/>
            <person name="Koch P."/>
            <person name="Groth M."/>
            <person name="Platzer M."/>
        </authorList>
    </citation>
    <scope>NUCLEOTIDE SEQUENCE</scope>
    <source>
        <tissue evidence="2">Brain</tissue>
    </source>
</reference>
<feature type="non-terminal residue" evidence="2">
    <location>
        <position position="1"/>
    </location>
</feature>
<name>A0A1A8MSG2_9TELE</name>
<dbReference type="AlphaFoldDB" id="A0A1A8MSG2"/>
<gene>
    <name evidence="2" type="primary">MYOCD</name>
</gene>
<feature type="region of interest" description="Disordered" evidence="1">
    <location>
        <begin position="1"/>
        <end position="31"/>
    </location>
</feature>